<evidence type="ECO:0000313" key="2">
    <source>
        <dbReference type="EMBL" id="GIJ66644.1"/>
    </source>
</evidence>
<dbReference type="Proteomes" id="UP000635606">
    <property type="component" value="Unassembled WGS sequence"/>
</dbReference>
<dbReference type="AlphaFoldDB" id="A0A8J3ZMR4"/>
<evidence type="ECO:0000256" key="1">
    <source>
        <dbReference type="SAM" id="MobiDB-lite"/>
    </source>
</evidence>
<keyword evidence="3" id="KW-1185">Reference proteome</keyword>
<feature type="region of interest" description="Disordered" evidence="1">
    <location>
        <begin position="113"/>
        <end position="156"/>
    </location>
</feature>
<organism evidence="2 3">
    <name type="scientific">Virgisporangium ochraceum</name>
    <dbReference type="NCBI Taxonomy" id="65505"/>
    <lineage>
        <taxon>Bacteria</taxon>
        <taxon>Bacillati</taxon>
        <taxon>Actinomycetota</taxon>
        <taxon>Actinomycetes</taxon>
        <taxon>Micromonosporales</taxon>
        <taxon>Micromonosporaceae</taxon>
        <taxon>Virgisporangium</taxon>
    </lineage>
</organism>
<accession>A0A8J3ZMR4</accession>
<sequence length="156" mass="17780">MSRQGETTYADEVMAGGGVCRRYSDGREEWRWRDPEGTVWWRDNRREHGTDEPLRGGVVKRTHLDGRVLYGRDVGFGWTIWTDGRRTLNRTDAPAGLVALLLRVGASALLGVVPPPPPWLSPPEQARRRRDGREEKDRAEPDDWTRADDDVPDDFG</sequence>
<proteinExistence type="predicted"/>
<reference evidence="2" key="1">
    <citation type="submission" date="2021-01" db="EMBL/GenBank/DDBJ databases">
        <title>Whole genome shotgun sequence of Virgisporangium ochraceum NBRC 16418.</title>
        <authorList>
            <person name="Komaki H."/>
            <person name="Tamura T."/>
        </authorList>
    </citation>
    <scope>NUCLEOTIDE SEQUENCE</scope>
    <source>
        <strain evidence="2">NBRC 16418</strain>
    </source>
</reference>
<comment type="caution">
    <text evidence="2">The sequence shown here is derived from an EMBL/GenBank/DDBJ whole genome shotgun (WGS) entry which is preliminary data.</text>
</comment>
<evidence type="ECO:0000313" key="3">
    <source>
        <dbReference type="Proteomes" id="UP000635606"/>
    </source>
</evidence>
<gene>
    <name evidence="2" type="ORF">Voc01_015610</name>
</gene>
<dbReference type="EMBL" id="BOPH01000020">
    <property type="protein sequence ID" value="GIJ66644.1"/>
    <property type="molecule type" value="Genomic_DNA"/>
</dbReference>
<dbReference type="RefSeq" id="WP_203926617.1">
    <property type="nucleotide sequence ID" value="NZ_BOPH01000020.1"/>
</dbReference>
<protein>
    <submittedName>
        <fullName evidence="2">Uncharacterized protein</fullName>
    </submittedName>
</protein>
<name>A0A8J3ZMR4_9ACTN</name>
<feature type="compositionally biased region" description="Basic and acidic residues" evidence="1">
    <location>
        <begin position="131"/>
        <end position="149"/>
    </location>
</feature>